<dbReference type="PANTHER" id="PTHR13134">
    <property type="entry name" value="TRAFFICKING PROTEIN PARTICLE COMPLEX SUBUNIT 13"/>
    <property type="match status" value="1"/>
</dbReference>
<dbReference type="Proteomes" id="UP000242188">
    <property type="component" value="Unassembled WGS sequence"/>
</dbReference>
<evidence type="ECO:0000259" key="4">
    <source>
        <dbReference type="Pfam" id="PF23647"/>
    </source>
</evidence>
<dbReference type="Pfam" id="PF23643">
    <property type="entry name" value="TRAPPC13_C"/>
    <property type="match status" value="1"/>
</dbReference>
<comment type="similarity">
    <text evidence="1">Belongs to the TRAPPC13 family.</text>
</comment>
<name>A0A210PNM4_MIZYE</name>
<feature type="domain" description="Trafficking protein particle complex subunit 13 C-terminal" evidence="3">
    <location>
        <begin position="360"/>
        <end position="456"/>
    </location>
</feature>
<accession>A0A210PNM4</accession>
<feature type="domain" description="Trafficking protein particle complex subunit 13 middle" evidence="4">
    <location>
        <begin position="224"/>
        <end position="347"/>
    </location>
</feature>
<keyword evidence="6" id="KW-1185">Reference proteome</keyword>
<proteinExistence type="inferred from homology"/>
<protein>
    <submittedName>
        <fullName evidence="5">Trafficking protein particle complex subunit 13</fullName>
    </submittedName>
</protein>
<evidence type="ECO:0000313" key="5">
    <source>
        <dbReference type="EMBL" id="OWF38105.1"/>
    </source>
</evidence>
<dbReference type="Pfam" id="PF23647">
    <property type="entry name" value="TRAPPC13_M"/>
    <property type="match status" value="1"/>
</dbReference>
<evidence type="ECO:0000313" key="6">
    <source>
        <dbReference type="Proteomes" id="UP000242188"/>
    </source>
</evidence>
<dbReference type="GO" id="GO:1990072">
    <property type="term" value="C:TRAPPIII protein complex"/>
    <property type="evidence" value="ECO:0007669"/>
    <property type="project" value="TreeGrafter"/>
</dbReference>
<dbReference type="STRING" id="6573.A0A210PNM4"/>
<evidence type="ECO:0000259" key="2">
    <source>
        <dbReference type="Pfam" id="PF06159"/>
    </source>
</evidence>
<dbReference type="OrthoDB" id="10250284at2759"/>
<dbReference type="InterPro" id="IPR055429">
    <property type="entry name" value="TRAPPC13_M"/>
</dbReference>
<dbReference type="EMBL" id="NEDP02005573">
    <property type="protein sequence ID" value="OWF38105.1"/>
    <property type="molecule type" value="Genomic_DNA"/>
</dbReference>
<reference evidence="5 6" key="1">
    <citation type="journal article" date="2017" name="Nat. Ecol. Evol.">
        <title>Scallop genome provides insights into evolution of bilaterian karyotype and development.</title>
        <authorList>
            <person name="Wang S."/>
            <person name="Zhang J."/>
            <person name="Jiao W."/>
            <person name="Li J."/>
            <person name="Xun X."/>
            <person name="Sun Y."/>
            <person name="Guo X."/>
            <person name="Huan P."/>
            <person name="Dong B."/>
            <person name="Zhang L."/>
            <person name="Hu X."/>
            <person name="Sun X."/>
            <person name="Wang J."/>
            <person name="Zhao C."/>
            <person name="Wang Y."/>
            <person name="Wang D."/>
            <person name="Huang X."/>
            <person name="Wang R."/>
            <person name="Lv J."/>
            <person name="Li Y."/>
            <person name="Zhang Z."/>
            <person name="Liu B."/>
            <person name="Lu W."/>
            <person name="Hui Y."/>
            <person name="Liang J."/>
            <person name="Zhou Z."/>
            <person name="Hou R."/>
            <person name="Li X."/>
            <person name="Liu Y."/>
            <person name="Li H."/>
            <person name="Ning X."/>
            <person name="Lin Y."/>
            <person name="Zhao L."/>
            <person name="Xing Q."/>
            <person name="Dou J."/>
            <person name="Li Y."/>
            <person name="Mao J."/>
            <person name="Guo H."/>
            <person name="Dou H."/>
            <person name="Li T."/>
            <person name="Mu C."/>
            <person name="Jiang W."/>
            <person name="Fu Q."/>
            <person name="Fu X."/>
            <person name="Miao Y."/>
            <person name="Liu J."/>
            <person name="Yu Q."/>
            <person name="Li R."/>
            <person name="Liao H."/>
            <person name="Li X."/>
            <person name="Kong Y."/>
            <person name="Jiang Z."/>
            <person name="Chourrout D."/>
            <person name="Li R."/>
            <person name="Bao Z."/>
        </authorList>
    </citation>
    <scope>NUCLEOTIDE SEQUENCE [LARGE SCALE GENOMIC DNA]</scope>
    <source>
        <strain evidence="5 6">PY_sf001</strain>
    </source>
</reference>
<evidence type="ECO:0000256" key="1">
    <source>
        <dbReference type="ARBA" id="ARBA00010785"/>
    </source>
</evidence>
<dbReference type="InterPro" id="IPR010378">
    <property type="entry name" value="TRAPPC13"/>
</dbReference>
<feature type="domain" description="Trafficking protein particle complex subunit 13 N-terminal" evidence="2">
    <location>
        <begin position="62"/>
        <end position="220"/>
    </location>
</feature>
<gene>
    <name evidence="5" type="ORF">KP79_PYT09133</name>
</gene>
<comment type="caution">
    <text evidence="5">The sequence shown here is derived from an EMBL/GenBank/DDBJ whole genome shotgun (WGS) entry which is preliminary data.</text>
</comment>
<dbReference type="InterPro" id="IPR055427">
    <property type="entry name" value="TRAPPC13_N"/>
</dbReference>
<dbReference type="AlphaFoldDB" id="A0A210PNM4"/>
<organism evidence="5 6">
    <name type="scientific">Mizuhopecten yessoensis</name>
    <name type="common">Japanese scallop</name>
    <name type="synonym">Patinopecten yessoensis</name>
    <dbReference type="NCBI Taxonomy" id="6573"/>
    <lineage>
        <taxon>Eukaryota</taxon>
        <taxon>Metazoa</taxon>
        <taxon>Spiralia</taxon>
        <taxon>Lophotrochozoa</taxon>
        <taxon>Mollusca</taxon>
        <taxon>Bivalvia</taxon>
        <taxon>Autobranchia</taxon>
        <taxon>Pteriomorphia</taxon>
        <taxon>Pectinida</taxon>
        <taxon>Pectinoidea</taxon>
        <taxon>Pectinidae</taxon>
        <taxon>Mizuhopecten</taxon>
    </lineage>
</organism>
<evidence type="ECO:0000259" key="3">
    <source>
        <dbReference type="Pfam" id="PF23643"/>
    </source>
</evidence>
<dbReference type="Pfam" id="PF06159">
    <property type="entry name" value="TRAPPC13_N"/>
    <property type="match status" value="1"/>
</dbReference>
<dbReference type="PANTHER" id="PTHR13134:SF3">
    <property type="entry name" value="TRAFFICKING PROTEIN PARTICLE COMPLEX SUBUNIT 13"/>
    <property type="match status" value="1"/>
</dbReference>
<dbReference type="InterPro" id="IPR055428">
    <property type="entry name" value="TRAPPC13_C"/>
</dbReference>
<sequence length="462" mass="51889">MDTMVPTLKVYGPETVALCGIWPVVQCVYDRLLYIGVVVGITGEHSMQTLADTPSKLHPNQACTLRVMRLTKPALMPYHPLVSDERDLQGEIFAKMSDTDIARPAGVPYFGLGDLLTLPQNFGNIFLGETFSSYISVHNDSTTICKDIVLKVDLQTSSQRLMLSGSESRPLMELPPDYSIDDVIHHEVKELGTHILVCAVSYTTSQGEKNAFRKFFKFQVLKPLDVKTKFYNAESDEVYLEAQIQNITPQPIYMEHVSLDPSTQYCAKELNNLDGKECPDLVFGKVNYLNPMDTRQYLYCLSPKQEGTQESKILKGVTNIGKLDIVWKTNMGERGRLQTSQLQRVAPGYGDIRVTVESVPDTVQLEVTFNIVCRITNCCERTMDLTLVLQNNSSSGLVWCGISGRQLGKLPQNEHMDLNLTLIATIPGLHTISGLRLTDNFLKRTYEHDELSQVFVYNDCNQ</sequence>